<gene>
    <name evidence="1" type="ORF">ASS94_01305</name>
</gene>
<organism evidence="1 2">
    <name type="scientific">Staphylococcus equorum</name>
    <dbReference type="NCBI Taxonomy" id="246432"/>
    <lineage>
        <taxon>Bacteria</taxon>
        <taxon>Bacillati</taxon>
        <taxon>Bacillota</taxon>
        <taxon>Bacilli</taxon>
        <taxon>Bacillales</taxon>
        <taxon>Staphylococcaceae</taxon>
        <taxon>Staphylococcus</taxon>
    </lineage>
</organism>
<proteinExistence type="predicted"/>
<dbReference type="Proteomes" id="UP000095464">
    <property type="component" value="Unassembled WGS sequence"/>
</dbReference>
<dbReference type="EMBL" id="LNPX01000005">
    <property type="protein sequence ID" value="OEK58818.1"/>
    <property type="molecule type" value="Genomic_DNA"/>
</dbReference>
<accession>A0AAP7LUW0</accession>
<evidence type="ECO:0000313" key="1">
    <source>
        <dbReference type="EMBL" id="OEK58818.1"/>
    </source>
</evidence>
<comment type="caution">
    <text evidence="1">The sequence shown here is derived from an EMBL/GenBank/DDBJ whole genome shotgun (WGS) entry which is preliminary data.</text>
</comment>
<reference evidence="2" key="1">
    <citation type="submission" date="2015-11" db="EMBL/GenBank/DDBJ databases">
        <title>Genomic diversity of Staphylococcus saprophyticus strains from urinary tract infections, animal surfaces, and fermented foods.</title>
        <authorList>
            <person name="Wolfe B.E."/>
        </authorList>
    </citation>
    <scope>NUCLEOTIDE SEQUENCE [LARGE SCALE GENOMIC DNA]</scope>
    <source>
        <strain evidence="2">738_7</strain>
    </source>
</reference>
<name>A0AAP7LUW0_9STAP</name>
<dbReference type="AlphaFoldDB" id="A0AAP7LUW0"/>
<evidence type="ECO:0000313" key="2">
    <source>
        <dbReference type="Proteomes" id="UP000095464"/>
    </source>
</evidence>
<protein>
    <submittedName>
        <fullName evidence="1">Uncharacterized protein</fullName>
    </submittedName>
</protein>
<sequence length="84" mass="9744">MTIIMADKNKETNAVATNYVLGEYQKREANEITQDTFIKQINVDKVKSEVRNQRPVIEEQVGEKAFDDIINRVIVEYLDKSLKL</sequence>
<dbReference type="RefSeq" id="WP_069854394.1">
    <property type="nucleotide sequence ID" value="NZ_JBQQHW010000010.1"/>
</dbReference>